<evidence type="ECO:0000313" key="1">
    <source>
        <dbReference type="EMBL" id="GAA2073573.1"/>
    </source>
</evidence>
<organism evidence="1 2">
    <name type="scientific">Aeromicrobium halocynthiae</name>
    <dbReference type="NCBI Taxonomy" id="560557"/>
    <lineage>
        <taxon>Bacteria</taxon>
        <taxon>Bacillati</taxon>
        <taxon>Actinomycetota</taxon>
        <taxon>Actinomycetes</taxon>
        <taxon>Propionibacteriales</taxon>
        <taxon>Nocardioidaceae</taxon>
        <taxon>Aeromicrobium</taxon>
    </lineage>
</organism>
<dbReference type="InterPro" id="IPR012675">
    <property type="entry name" value="Beta-grasp_dom_sf"/>
</dbReference>
<sequence length="82" mass="8328">MSTHRTSTTIGVKVNGVDRSLEPGATVTDVVAAVLPAAVDDAGRPRGVAVAVDEHVVPRPQWDSTILDDGAVVEIVSATPGG</sequence>
<dbReference type="InterPro" id="IPR003749">
    <property type="entry name" value="ThiS/MoaD-like"/>
</dbReference>
<dbReference type="NCBIfam" id="TIGR01683">
    <property type="entry name" value="thiS"/>
    <property type="match status" value="1"/>
</dbReference>
<name>A0ABN2VV72_9ACTN</name>
<protein>
    <recommendedName>
        <fullName evidence="3">Sulfur carrier protein ThiS</fullName>
    </recommendedName>
</protein>
<dbReference type="InterPro" id="IPR010035">
    <property type="entry name" value="Thi_S"/>
</dbReference>
<accession>A0ABN2VV72</accession>
<evidence type="ECO:0000313" key="2">
    <source>
        <dbReference type="Proteomes" id="UP001501480"/>
    </source>
</evidence>
<evidence type="ECO:0008006" key="3">
    <source>
        <dbReference type="Google" id="ProtNLM"/>
    </source>
</evidence>
<proteinExistence type="predicted"/>
<reference evidence="1 2" key="1">
    <citation type="journal article" date="2019" name="Int. J. Syst. Evol. Microbiol.">
        <title>The Global Catalogue of Microorganisms (GCM) 10K type strain sequencing project: providing services to taxonomists for standard genome sequencing and annotation.</title>
        <authorList>
            <consortium name="The Broad Institute Genomics Platform"/>
            <consortium name="The Broad Institute Genome Sequencing Center for Infectious Disease"/>
            <person name="Wu L."/>
            <person name="Ma J."/>
        </authorList>
    </citation>
    <scope>NUCLEOTIDE SEQUENCE [LARGE SCALE GENOMIC DNA]</scope>
    <source>
        <strain evidence="1 2">JCM 15749</strain>
    </source>
</reference>
<dbReference type="InterPro" id="IPR016155">
    <property type="entry name" value="Mopterin_synth/thiamin_S_b"/>
</dbReference>
<dbReference type="Gene3D" id="3.10.20.30">
    <property type="match status" value="1"/>
</dbReference>
<keyword evidence="2" id="KW-1185">Reference proteome</keyword>
<dbReference type="Pfam" id="PF02597">
    <property type="entry name" value="ThiS"/>
    <property type="match status" value="1"/>
</dbReference>
<gene>
    <name evidence="1" type="ORF">GCM10009821_09860</name>
</gene>
<comment type="caution">
    <text evidence="1">The sequence shown here is derived from an EMBL/GenBank/DDBJ whole genome shotgun (WGS) entry which is preliminary data.</text>
</comment>
<dbReference type="Proteomes" id="UP001501480">
    <property type="component" value="Unassembled WGS sequence"/>
</dbReference>
<dbReference type="RefSeq" id="WP_344325226.1">
    <property type="nucleotide sequence ID" value="NZ_BAAAPY010000002.1"/>
</dbReference>
<dbReference type="CDD" id="cd00565">
    <property type="entry name" value="Ubl_ThiS"/>
    <property type="match status" value="1"/>
</dbReference>
<dbReference type="EMBL" id="BAAAPY010000002">
    <property type="protein sequence ID" value="GAA2073573.1"/>
    <property type="molecule type" value="Genomic_DNA"/>
</dbReference>
<dbReference type="SUPFAM" id="SSF54285">
    <property type="entry name" value="MoaD/ThiS"/>
    <property type="match status" value="1"/>
</dbReference>